<dbReference type="EMBL" id="JAFEUM010000001">
    <property type="protein sequence ID" value="MBM7035435.1"/>
    <property type="molecule type" value="Genomic_DNA"/>
</dbReference>
<organism evidence="1 2">
    <name type="scientific">Vibrio ulleungensis</name>
    <dbReference type="NCBI Taxonomy" id="2807619"/>
    <lineage>
        <taxon>Bacteria</taxon>
        <taxon>Pseudomonadati</taxon>
        <taxon>Pseudomonadota</taxon>
        <taxon>Gammaproteobacteria</taxon>
        <taxon>Vibrionales</taxon>
        <taxon>Vibrionaceae</taxon>
        <taxon>Vibrio</taxon>
    </lineage>
</organism>
<evidence type="ECO:0000313" key="2">
    <source>
        <dbReference type="Proteomes" id="UP000809621"/>
    </source>
</evidence>
<keyword evidence="2" id="KW-1185">Reference proteome</keyword>
<comment type="caution">
    <text evidence="1">The sequence shown here is derived from an EMBL/GenBank/DDBJ whole genome shotgun (WGS) entry which is preliminary data.</text>
</comment>
<accession>A0ABS2HCV7</accession>
<protein>
    <recommendedName>
        <fullName evidence="3">DUF2946 domain-containing protein</fullName>
    </recommendedName>
</protein>
<dbReference type="Proteomes" id="UP000809621">
    <property type="component" value="Unassembled WGS sequence"/>
</dbReference>
<gene>
    <name evidence="1" type="ORF">JQC93_03365</name>
</gene>
<evidence type="ECO:0008006" key="3">
    <source>
        <dbReference type="Google" id="ProtNLM"/>
    </source>
</evidence>
<reference evidence="1 2" key="1">
    <citation type="submission" date="2021-02" db="EMBL/GenBank/DDBJ databases">
        <authorList>
            <person name="Park J.-S."/>
        </authorList>
    </citation>
    <scope>NUCLEOTIDE SEQUENCE [LARGE SCALE GENOMIC DNA]</scope>
    <source>
        <strain evidence="1 2">188UL20-2</strain>
    </source>
</reference>
<name>A0ABS2HCV7_9VIBR</name>
<evidence type="ECO:0000313" key="1">
    <source>
        <dbReference type="EMBL" id="MBM7035435.1"/>
    </source>
</evidence>
<sequence>MLTQSPLWLFKSQAMSAQVARWLVVLSVTLFSVHHCQPLLDLLAEQAMAAGCHQHEDINSHSPMDTHMGKHIHHH</sequence>
<proteinExistence type="predicted"/>